<dbReference type="STRING" id="1461693.ATO10_11402"/>
<accession>A0A058ZJW8</accession>
<comment type="caution">
    <text evidence="1">The sequence shown here is derived from an EMBL/GenBank/DDBJ whole genome shotgun (WGS) entry which is preliminary data.</text>
</comment>
<organism evidence="1 2">
    <name type="scientific">Actibacterium atlanticum</name>
    <dbReference type="NCBI Taxonomy" id="1461693"/>
    <lineage>
        <taxon>Bacteria</taxon>
        <taxon>Pseudomonadati</taxon>
        <taxon>Pseudomonadota</taxon>
        <taxon>Alphaproteobacteria</taxon>
        <taxon>Rhodobacterales</taxon>
        <taxon>Roseobacteraceae</taxon>
        <taxon>Actibacterium</taxon>
    </lineage>
</organism>
<protein>
    <submittedName>
        <fullName evidence="1">Uncharacterized protein</fullName>
    </submittedName>
</protein>
<evidence type="ECO:0000313" key="1">
    <source>
        <dbReference type="EMBL" id="KCV81515.1"/>
    </source>
</evidence>
<gene>
    <name evidence="1" type="ORF">ATO10_11402</name>
</gene>
<dbReference type="AlphaFoldDB" id="A0A058ZJW8"/>
<reference evidence="1 2" key="1">
    <citation type="submission" date="2013-04" db="EMBL/GenBank/DDBJ databases">
        <title>Shimia sp. 22II-S11-Z10 Genome Sequencing.</title>
        <authorList>
            <person name="Lai Q."/>
            <person name="Li G."/>
            <person name="Shao Z."/>
        </authorList>
    </citation>
    <scope>NUCLEOTIDE SEQUENCE [LARGE SCALE GENOMIC DNA]</scope>
    <source>
        <strain evidence="2">22II-S11-Z10</strain>
    </source>
</reference>
<dbReference type="eggNOG" id="ENOG5033N3S">
    <property type="taxonomic scope" value="Bacteria"/>
</dbReference>
<dbReference type="Proteomes" id="UP000024836">
    <property type="component" value="Unassembled WGS sequence"/>
</dbReference>
<keyword evidence="2" id="KW-1185">Reference proteome</keyword>
<proteinExistence type="predicted"/>
<dbReference type="RefSeq" id="WP_051598108.1">
    <property type="nucleotide sequence ID" value="NZ_AQQY01000007.1"/>
</dbReference>
<dbReference type="EMBL" id="AQQY01000007">
    <property type="protein sequence ID" value="KCV81515.1"/>
    <property type="molecule type" value="Genomic_DNA"/>
</dbReference>
<sequence length="99" mass="10685">MKRIVATGLIAITCASCTQFPEVDTAMNTRGYDTVFPTLAPTDDVIGTQQAPRLDDDSAAALIRRAAWLRQRAAQLRGQNVLSSTERARLQSAVTQHGG</sequence>
<name>A0A058ZJW8_9RHOB</name>
<evidence type="ECO:0000313" key="2">
    <source>
        <dbReference type="Proteomes" id="UP000024836"/>
    </source>
</evidence>